<evidence type="ECO:0000256" key="1">
    <source>
        <dbReference type="ARBA" id="ARBA00022649"/>
    </source>
</evidence>
<dbReference type="Proteomes" id="UP000092482">
    <property type="component" value="Chromosome"/>
</dbReference>
<evidence type="ECO:0000313" key="3">
    <source>
        <dbReference type="Proteomes" id="UP000092482"/>
    </source>
</evidence>
<dbReference type="STRING" id="1758689.SGUI_0557"/>
<reference evidence="2 3" key="1">
    <citation type="submission" date="2016-03" db="EMBL/GenBank/DDBJ databases">
        <title>Shallow-sea hydrothermal system.</title>
        <authorList>
            <person name="Tang K."/>
        </authorList>
    </citation>
    <scope>NUCLEOTIDE SEQUENCE [LARGE SCALE GENOMIC DNA]</scope>
    <source>
        <strain evidence="2 3">JLT9</strain>
    </source>
</reference>
<gene>
    <name evidence="2" type="ORF">SGUI_0557</name>
</gene>
<evidence type="ECO:0000313" key="2">
    <source>
        <dbReference type="EMBL" id="ANS77953.1"/>
    </source>
</evidence>
<dbReference type="OrthoDB" id="4869793at2"/>
<evidence type="ECO:0008006" key="4">
    <source>
        <dbReference type="Google" id="ProtNLM"/>
    </source>
</evidence>
<dbReference type="InterPro" id="IPR003847">
    <property type="entry name" value="Put_antitoxin"/>
</dbReference>
<protein>
    <recommendedName>
        <fullName evidence="4">Antitoxin</fullName>
    </recommendedName>
</protein>
<dbReference type="EMBL" id="CP014989">
    <property type="protein sequence ID" value="ANS77953.1"/>
    <property type="molecule type" value="Genomic_DNA"/>
</dbReference>
<proteinExistence type="predicted"/>
<dbReference type="AlphaFoldDB" id="A0A1B1N933"/>
<organism evidence="2 3">
    <name type="scientific">Serinicoccus hydrothermalis</name>
    <dbReference type="NCBI Taxonomy" id="1758689"/>
    <lineage>
        <taxon>Bacteria</taxon>
        <taxon>Bacillati</taxon>
        <taxon>Actinomycetota</taxon>
        <taxon>Actinomycetes</taxon>
        <taxon>Micrococcales</taxon>
        <taxon>Ornithinimicrobiaceae</taxon>
        <taxon>Serinicoccus</taxon>
    </lineage>
</organism>
<accession>A0A1B1N933</accession>
<dbReference type="Pfam" id="PF02697">
    <property type="entry name" value="VAPB_antitox"/>
    <property type="match status" value="1"/>
</dbReference>
<sequence>MAVKTITIDLEAYERLSRLKDGTSFSQVIKKYLPAAGSTARDLRAALDASDVSDETLDAVADVVGERRLDAVREPTW</sequence>
<keyword evidence="1" id="KW-1277">Toxin-antitoxin system</keyword>
<dbReference type="KEGG" id="serj:SGUI_0557"/>
<name>A0A1B1N933_9MICO</name>
<keyword evidence="3" id="KW-1185">Reference proteome</keyword>
<dbReference type="RefSeq" id="WP_066635965.1">
    <property type="nucleotide sequence ID" value="NZ_CP014989.1"/>
</dbReference>